<evidence type="ECO:0000256" key="1">
    <source>
        <dbReference type="SAM" id="MobiDB-lite"/>
    </source>
</evidence>
<evidence type="ECO:0008006" key="4">
    <source>
        <dbReference type="Google" id="ProtNLM"/>
    </source>
</evidence>
<gene>
    <name evidence="2" type="ORF">ACFP3H_09955</name>
</gene>
<accession>A0ABW1JRW3</accession>
<keyword evidence="3" id="KW-1185">Reference proteome</keyword>
<dbReference type="RefSeq" id="WP_378602905.1">
    <property type="nucleotide sequence ID" value="NZ_JBHSQN010000004.1"/>
</dbReference>
<evidence type="ECO:0000313" key="3">
    <source>
        <dbReference type="Proteomes" id="UP001596223"/>
    </source>
</evidence>
<name>A0ABW1JRW3_9NOCA</name>
<reference evidence="3" key="1">
    <citation type="journal article" date="2019" name="Int. J. Syst. Evol. Microbiol.">
        <title>The Global Catalogue of Microorganisms (GCM) 10K type strain sequencing project: providing services to taxonomists for standard genome sequencing and annotation.</title>
        <authorList>
            <consortium name="The Broad Institute Genomics Platform"/>
            <consortium name="The Broad Institute Genome Sequencing Center for Infectious Disease"/>
            <person name="Wu L."/>
            <person name="Ma J."/>
        </authorList>
    </citation>
    <scope>NUCLEOTIDE SEQUENCE [LARGE SCALE GENOMIC DNA]</scope>
    <source>
        <strain evidence="3">CCUG 36956</strain>
    </source>
</reference>
<protein>
    <recommendedName>
        <fullName evidence="4">Minor tail protein</fullName>
    </recommendedName>
</protein>
<organism evidence="2 3">
    <name type="scientific">Nocardia lasii</name>
    <dbReference type="NCBI Taxonomy" id="1616107"/>
    <lineage>
        <taxon>Bacteria</taxon>
        <taxon>Bacillati</taxon>
        <taxon>Actinomycetota</taxon>
        <taxon>Actinomycetes</taxon>
        <taxon>Mycobacteriales</taxon>
        <taxon>Nocardiaceae</taxon>
        <taxon>Nocardia</taxon>
    </lineage>
</organism>
<dbReference type="Proteomes" id="UP001596223">
    <property type="component" value="Unassembled WGS sequence"/>
</dbReference>
<evidence type="ECO:0000313" key="2">
    <source>
        <dbReference type="EMBL" id="MFC6011373.1"/>
    </source>
</evidence>
<sequence length="347" mass="35985">MADISFPAHITARRTPDIDGLPILTAQVDVGDDVRDLPLPAGPSGPQGARGKPRSTFRKIGTIANAAARPTGLGAEDRGKWWHRLDDNGMDVWTGSGWQHSVDAVGPVGPAAAANAITVAEATVHSETLTTPAIEFIGAGAEQQLRSTAAAGLPGPVGPVGASGTITMADDYETTSGPSHGGVFAYDRVTRRFRSASAPMGAGPWAWYQEDFVGETVAAVSRIEVATLTIPAQPFAWRPLVYGHSYVYSVNNGAQSGEFTVRLNNSQGAVLATTAAGAGGWLYMPVIPCYRDGTTTRSLSPSSDYAVVPAGQPATLAVAVERVGTGTGNIGFHPGRCSLVVFAESTD</sequence>
<feature type="region of interest" description="Disordered" evidence="1">
    <location>
        <begin position="34"/>
        <end position="55"/>
    </location>
</feature>
<proteinExistence type="predicted"/>
<comment type="caution">
    <text evidence="2">The sequence shown here is derived from an EMBL/GenBank/DDBJ whole genome shotgun (WGS) entry which is preliminary data.</text>
</comment>
<dbReference type="EMBL" id="JBHSQN010000004">
    <property type="protein sequence ID" value="MFC6011373.1"/>
    <property type="molecule type" value="Genomic_DNA"/>
</dbReference>